<gene>
    <name evidence="9" type="ORF">PUN28_017984</name>
</gene>
<keyword evidence="8" id="KW-0807">Transducer</keyword>
<dbReference type="GO" id="GO:0004984">
    <property type="term" value="F:olfactory receptor activity"/>
    <property type="evidence" value="ECO:0007669"/>
    <property type="project" value="InterPro"/>
</dbReference>
<dbReference type="GO" id="GO:0007165">
    <property type="term" value="P:signal transduction"/>
    <property type="evidence" value="ECO:0007669"/>
    <property type="project" value="UniProtKB-KW"/>
</dbReference>
<evidence type="ECO:0000313" key="10">
    <source>
        <dbReference type="Proteomes" id="UP001430953"/>
    </source>
</evidence>
<dbReference type="EMBL" id="JADYXP020000022">
    <property type="protein sequence ID" value="KAL0102413.1"/>
    <property type="molecule type" value="Genomic_DNA"/>
</dbReference>
<sequence length="79" mass="9106">MCIPGQLLIDRSTEIFNEAYSSEWYTFSLKTKKLLRVLFYRSFVPCTLTAGKMFVMSMTMCSSVLQTAMSYFTAFLSIK</sequence>
<evidence type="ECO:0000256" key="6">
    <source>
        <dbReference type="ARBA" id="ARBA00023136"/>
    </source>
</evidence>
<comment type="caution">
    <text evidence="9">The sequence shown here is derived from an EMBL/GenBank/DDBJ whole genome shotgun (WGS) entry which is preliminary data.</text>
</comment>
<evidence type="ECO:0000256" key="3">
    <source>
        <dbReference type="ARBA" id="ARBA00022692"/>
    </source>
</evidence>
<organism evidence="9 10">
    <name type="scientific">Cardiocondyla obscurior</name>
    <dbReference type="NCBI Taxonomy" id="286306"/>
    <lineage>
        <taxon>Eukaryota</taxon>
        <taxon>Metazoa</taxon>
        <taxon>Ecdysozoa</taxon>
        <taxon>Arthropoda</taxon>
        <taxon>Hexapoda</taxon>
        <taxon>Insecta</taxon>
        <taxon>Pterygota</taxon>
        <taxon>Neoptera</taxon>
        <taxon>Endopterygota</taxon>
        <taxon>Hymenoptera</taxon>
        <taxon>Apocrita</taxon>
        <taxon>Aculeata</taxon>
        <taxon>Formicoidea</taxon>
        <taxon>Formicidae</taxon>
        <taxon>Myrmicinae</taxon>
        <taxon>Cardiocondyla</taxon>
    </lineage>
</organism>
<dbReference type="Pfam" id="PF02949">
    <property type="entry name" value="7tm_6"/>
    <property type="match status" value="1"/>
</dbReference>
<keyword evidence="4" id="KW-0552">Olfaction</keyword>
<name>A0AAW2EI11_9HYME</name>
<evidence type="ECO:0000256" key="8">
    <source>
        <dbReference type="ARBA" id="ARBA00023224"/>
    </source>
</evidence>
<evidence type="ECO:0000313" key="9">
    <source>
        <dbReference type="EMBL" id="KAL0102413.1"/>
    </source>
</evidence>
<dbReference type="InterPro" id="IPR004117">
    <property type="entry name" value="7tm6_olfct_rcpt"/>
</dbReference>
<dbReference type="GO" id="GO:0005886">
    <property type="term" value="C:plasma membrane"/>
    <property type="evidence" value="ECO:0007669"/>
    <property type="project" value="TreeGrafter"/>
</dbReference>
<dbReference type="PANTHER" id="PTHR21137">
    <property type="entry name" value="ODORANT RECEPTOR"/>
    <property type="match status" value="1"/>
</dbReference>
<keyword evidence="2" id="KW-0716">Sensory transduction</keyword>
<keyword evidence="10" id="KW-1185">Reference proteome</keyword>
<dbReference type="AlphaFoldDB" id="A0AAW2EI11"/>
<dbReference type="GO" id="GO:0005549">
    <property type="term" value="F:odorant binding"/>
    <property type="evidence" value="ECO:0007669"/>
    <property type="project" value="InterPro"/>
</dbReference>
<proteinExistence type="predicted"/>
<accession>A0AAW2EI11</accession>
<keyword evidence="6" id="KW-0472">Membrane</keyword>
<evidence type="ECO:0000256" key="1">
    <source>
        <dbReference type="ARBA" id="ARBA00004141"/>
    </source>
</evidence>
<keyword evidence="7" id="KW-0675">Receptor</keyword>
<comment type="subcellular location">
    <subcellularLocation>
        <location evidence="1">Membrane</location>
        <topology evidence="1">Multi-pass membrane protein</topology>
    </subcellularLocation>
</comment>
<keyword evidence="5" id="KW-1133">Transmembrane helix</keyword>
<evidence type="ECO:0000256" key="5">
    <source>
        <dbReference type="ARBA" id="ARBA00022989"/>
    </source>
</evidence>
<keyword evidence="3" id="KW-0812">Transmembrane</keyword>
<dbReference type="Proteomes" id="UP001430953">
    <property type="component" value="Unassembled WGS sequence"/>
</dbReference>
<evidence type="ECO:0000256" key="7">
    <source>
        <dbReference type="ARBA" id="ARBA00023170"/>
    </source>
</evidence>
<evidence type="ECO:0000256" key="2">
    <source>
        <dbReference type="ARBA" id="ARBA00022606"/>
    </source>
</evidence>
<evidence type="ECO:0000256" key="4">
    <source>
        <dbReference type="ARBA" id="ARBA00022725"/>
    </source>
</evidence>
<protein>
    <submittedName>
        <fullName evidence="9">Uncharacterized protein</fullName>
    </submittedName>
</protein>
<reference evidence="9 10" key="1">
    <citation type="submission" date="2023-03" db="EMBL/GenBank/DDBJ databases">
        <title>High recombination rates correlate with genetic variation in Cardiocondyla obscurior ants.</title>
        <authorList>
            <person name="Errbii M."/>
        </authorList>
    </citation>
    <scope>NUCLEOTIDE SEQUENCE [LARGE SCALE GENOMIC DNA]</scope>
    <source>
        <strain evidence="9">Alpha-2009</strain>
        <tissue evidence="9">Whole body</tissue>
    </source>
</reference>